<evidence type="ECO:0000259" key="2">
    <source>
        <dbReference type="PROSITE" id="PS51384"/>
    </source>
</evidence>
<dbReference type="RefSeq" id="WP_095489149.1">
    <property type="nucleotide sequence ID" value="NZ_CP088151.1"/>
</dbReference>
<evidence type="ECO:0000256" key="1">
    <source>
        <dbReference type="ARBA" id="ARBA00035644"/>
    </source>
</evidence>
<dbReference type="Gene3D" id="3.40.50.80">
    <property type="entry name" value="Nucleotide-binding domain of ferredoxin-NADP reductase (FNR) module"/>
    <property type="match status" value="1"/>
</dbReference>
<dbReference type="InterPro" id="IPR017938">
    <property type="entry name" value="Riboflavin_synthase-like_b-brl"/>
</dbReference>
<dbReference type="Gene3D" id="3.30.310.50">
    <property type="entry name" value="Alpha-D-phosphohexomutase, C-terminal domain"/>
    <property type="match status" value="1"/>
</dbReference>
<name>A0AB36R142_9HYPH</name>
<dbReference type="AlphaFoldDB" id="A0AB36R142"/>
<dbReference type="InterPro" id="IPR017927">
    <property type="entry name" value="FAD-bd_FR_type"/>
</dbReference>
<dbReference type="Pfam" id="PF04954">
    <property type="entry name" value="SIP"/>
    <property type="match status" value="1"/>
</dbReference>
<reference evidence="4" key="1">
    <citation type="submission" date="2017-08" db="EMBL/GenBank/DDBJ databases">
        <title>Mesorhizobium wenxinae sp. nov., a novel rhizobial species isolated from root nodules of chickpea (Cicer arietinum L.).</title>
        <authorList>
            <person name="Zhang J."/>
        </authorList>
    </citation>
    <scope>NUCLEOTIDE SEQUENCE [LARGE SCALE GENOMIC DNA]</scope>
    <source>
        <strain evidence="4">USDA 3392</strain>
    </source>
</reference>
<dbReference type="Pfam" id="PF09981">
    <property type="entry name" value="DUF2218"/>
    <property type="match status" value="1"/>
</dbReference>
<dbReference type="PANTHER" id="PTHR30157:SF0">
    <property type="entry name" value="NADPH-DEPENDENT FERRIC-CHELATE REDUCTASE"/>
    <property type="match status" value="1"/>
</dbReference>
<comment type="similarity">
    <text evidence="1">Belongs to the SIP oxidoreductase family.</text>
</comment>
<dbReference type="InterPro" id="IPR039261">
    <property type="entry name" value="FNR_nucleotide-bd"/>
</dbReference>
<dbReference type="PANTHER" id="PTHR30157">
    <property type="entry name" value="FERRIC REDUCTASE, NADPH-DEPENDENT"/>
    <property type="match status" value="1"/>
</dbReference>
<keyword evidence="4" id="KW-1185">Reference proteome</keyword>
<dbReference type="EMBL" id="NPKI01000046">
    <property type="protein sequence ID" value="PAP98408.1"/>
    <property type="molecule type" value="Genomic_DNA"/>
</dbReference>
<organism evidence="3 4">
    <name type="scientific">Mesorhizobium mediterraneum</name>
    <dbReference type="NCBI Taxonomy" id="43617"/>
    <lineage>
        <taxon>Bacteria</taxon>
        <taxon>Pseudomonadati</taxon>
        <taxon>Pseudomonadota</taxon>
        <taxon>Alphaproteobacteria</taxon>
        <taxon>Hyphomicrobiales</taxon>
        <taxon>Phyllobacteriaceae</taxon>
        <taxon>Mesorhizobium</taxon>
    </lineage>
</organism>
<dbReference type="GO" id="GO:0016491">
    <property type="term" value="F:oxidoreductase activity"/>
    <property type="evidence" value="ECO:0007669"/>
    <property type="project" value="InterPro"/>
</dbReference>
<dbReference type="Gene3D" id="2.40.30.10">
    <property type="entry name" value="Translation factors"/>
    <property type="match status" value="1"/>
</dbReference>
<evidence type="ECO:0000313" key="3">
    <source>
        <dbReference type="EMBL" id="PAP98408.1"/>
    </source>
</evidence>
<dbReference type="PROSITE" id="PS51384">
    <property type="entry name" value="FAD_FR"/>
    <property type="match status" value="1"/>
</dbReference>
<dbReference type="InterPro" id="IPR039374">
    <property type="entry name" value="SIP_fam"/>
</dbReference>
<dbReference type="Pfam" id="PF08021">
    <property type="entry name" value="FAD_binding_9"/>
    <property type="match status" value="1"/>
</dbReference>
<dbReference type="Proteomes" id="UP000216215">
    <property type="component" value="Unassembled WGS sequence"/>
</dbReference>
<proteinExistence type="inferred from homology"/>
<dbReference type="SUPFAM" id="SSF63380">
    <property type="entry name" value="Riboflavin synthase domain-like"/>
    <property type="match status" value="1"/>
</dbReference>
<feature type="domain" description="FAD-binding FR-type" evidence="2">
    <location>
        <begin position="108"/>
        <end position="232"/>
    </location>
</feature>
<dbReference type="InterPro" id="IPR014543">
    <property type="entry name" value="UCP028291"/>
</dbReference>
<dbReference type="CDD" id="cd06193">
    <property type="entry name" value="siderophore_interacting"/>
    <property type="match status" value="1"/>
</dbReference>
<dbReference type="InterPro" id="IPR013113">
    <property type="entry name" value="SIP_FAD-bd"/>
</dbReference>
<dbReference type="InterPro" id="IPR007037">
    <property type="entry name" value="SIP_rossman_dom"/>
</dbReference>
<protein>
    <submittedName>
        <fullName evidence="3">Phage tail protein</fullName>
    </submittedName>
</protein>
<accession>A0AB36R142</accession>
<comment type="caution">
    <text evidence="3">The sequence shown here is derived from an EMBL/GenBank/DDBJ whole genome shotgun (WGS) entry which is preliminary data.</text>
</comment>
<evidence type="ECO:0000313" key="4">
    <source>
        <dbReference type="Proteomes" id="UP000216215"/>
    </source>
</evidence>
<sequence length="366" mass="40029">MVEMPRNLKASAEIMLSCPQDIMKRLCAHFADHGDVAVDGACSRIDTAFGSASMEACQRCLKVFAEGRDETSLAYVKLSIAEHLLHFAAADNPSIIWQGDGAAGQPLPYFREMRVVRTADVTPHMRRLTLAGSDLGRFATGGLHVRLLLPKDGAVPAWPVTGVDGRPVWPEAERRPDVRVYTIRRIDVEKGEVDIDFVLHDGDGMPGARFAANARIGDIVGMTGPGGGDIPQADWCLLAGDETALPAIGRIVEALPAGVHAVVRIEVAYGNEEQKPVSQATLDIKWLHRNGVAPGKSALLQDAVRNVPWPEDGRSVFAWVGCEHKSFRAIRSYLRQDRKLPRDAHLVVAYWRCGFEGDTARQNDQT</sequence>
<gene>
    <name evidence="3" type="ORF">CIT25_32285</name>
</gene>